<sequence length="231" mass="26536">MSDNLVKSKFGYFGKVPVRGDFIQDQLPADFIESWNEWLQATLAVSREQLADNWLDCYLTSPIWHFALSPGVCGESAIVGTLMPSVDRVGRHYYFTLASPVEHPISAFWEQKQWSQESEELVLKLLDDETDFASWVSELNQNMWFGGLPTVGTDTRIVDTEQSNHRVLINEGHIESSHMLHLAYRERYDRYCLWWTSGSERVPACTLITSGLPFVGQFSAMLDGCWEEWGW</sequence>
<dbReference type="RefSeq" id="WP_107348559.1">
    <property type="nucleotide sequence ID" value="NZ_PYMH01000003.1"/>
</dbReference>
<organism evidence="1 2">
    <name type="scientific">Photobacterium lutimaris</name>
    <dbReference type="NCBI Taxonomy" id="388278"/>
    <lineage>
        <taxon>Bacteria</taxon>
        <taxon>Pseudomonadati</taxon>
        <taxon>Pseudomonadota</taxon>
        <taxon>Gammaproteobacteria</taxon>
        <taxon>Vibrionales</taxon>
        <taxon>Vibrionaceae</taxon>
        <taxon>Photobacterium</taxon>
    </lineage>
</organism>
<keyword evidence="2" id="KW-1185">Reference proteome</keyword>
<proteinExistence type="predicted"/>
<dbReference type="AlphaFoldDB" id="A0A2T3IZM5"/>
<dbReference type="OrthoDB" id="9801841at2"/>
<dbReference type="Gene3D" id="3.40.1730.10">
    <property type="entry name" value="pa0076 domain"/>
    <property type="match status" value="1"/>
</dbReference>
<dbReference type="Pfam" id="PF09867">
    <property type="entry name" value="TagF_N"/>
    <property type="match status" value="1"/>
</dbReference>
<gene>
    <name evidence="1" type="primary">tagF</name>
    <name evidence="1" type="ORF">C9I99_09040</name>
</gene>
<dbReference type="InterPro" id="IPR038225">
    <property type="entry name" value="TagF_sf"/>
</dbReference>
<name>A0A2T3IZM5_9GAMM</name>
<comment type="caution">
    <text evidence="1">The sequence shown here is derived from an EMBL/GenBank/DDBJ whole genome shotgun (WGS) entry which is preliminary data.</text>
</comment>
<reference evidence="1 2" key="1">
    <citation type="submission" date="2018-03" db="EMBL/GenBank/DDBJ databases">
        <title>Whole genome sequencing of Histamine producing bacteria.</title>
        <authorList>
            <person name="Butler K."/>
        </authorList>
    </citation>
    <scope>NUCLEOTIDE SEQUENCE [LARGE SCALE GENOMIC DNA]</scope>
    <source>
        <strain evidence="1 2">JCM 13586</strain>
    </source>
</reference>
<dbReference type="Proteomes" id="UP000241222">
    <property type="component" value="Unassembled WGS sequence"/>
</dbReference>
<dbReference type="NCBIfam" id="TIGR03373">
    <property type="entry name" value="VI_minor_4"/>
    <property type="match status" value="1"/>
</dbReference>
<evidence type="ECO:0000313" key="2">
    <source>
        <dbReference type="Proteomes" id="UP000241222"/>
    </source>
</evidence>
<dbReference type="InterPro" id="IPR017748">
    <property type="entry name" value="TagF"/>
</dbReference>
<dbReference type="EMBL" id="PYMH01000003">
    <property type="protein sequence ID" value="PSU34131.1"/>
    <property type="molecule type" value="Genomic_DNA"/>
</dbReference>
<evidence type="ECO:0000313" key="1">
    <source>
        <dbReference type="EMBL" id="PSU34131.1"/>
    </source>
</evidence>
<dbReference type="PIRSF" id="PIRSF029287">
    <property type="entry name" value="UCP029287"/>
    <property type="match status" value="1"/>
</dbReference>
<protein>
    <submittedName>
        <fullName evidence="1">Type VI secretion system-associated protein TagF</fullName>
    </submittedName>
</protein>
<accession>A0A2T3IZM5</accession>